<dbReference type="OMA" id="FQYNRCL"/>
<protein>
    <recommendedName>
        <fullName evidence="2">F-box domain-containing protein</fullName>
    </recommendedName>
</protein>
<accession>A8P1R0</accession>
<dbReference type="STRING" id="240176.A8P1R0"/>
<dbReference type="RefSeq" id="XP_001838156.2">
    <property type="nucleotide sequence ID" value="XM_001838104.2"/>
</dbReference>
<evidence type="ECO:0000256" key="1">
    <source>
        <dbReference type="SAM" id="SignalP"/>
    </source>
</evidence>
<feature type="domain" description="F-box" evidence="2">
    <location>
        <begin position="1"/>
        <end position="50"/>
    </location>
</feature>
<dbReference type="InterPro" id="IPR036322">
    <property type="entry name" value="WD40_repeat_dom_sf"/>
</dbReference>
<evidence type="ECO:0000313" key="3">
    <source>
        <dbReference type="EMBL" id="EAU83733.2"/>
    </source>
</evidence>
<feature type="chain" id="PRO_5002727593" description="F-box domain-containing protein" evidence="1">
    <location>
        <begin position="26"/>
        <end position="545"/>
    </location>
</feature>
<dbReference type="KEGG" id="cci:CC1G_05637"/>
<dbReference type="OrthoDB" id="3034442at2759"/>
<dbReference type="SUPFAM" id="SSF50978">
    <property type="entry name" value="WD40 repeat-like"/>
    <property type="match status" value="1"/>
</dbReference>
<sequence length="545" mass="59775">MQFTALTDDILFLILSFLTPPELLGIRQKLSQTCTRLARLSRERTVWVTACQGFVLSNEYPFPRGQPLDSIPLEDLERYTIQGYRLAEIWGRRDDVTKPIGFQSVVNLEGHSGSAVSEVHFLPMKDMLLTVSKSVWVVMTVWQIGAVGNPDPVKLCEWSPRGALFQGLAVNSDPTSPATLAVSVIDRSNEHHAHVLSLNQESQSTWALTTLVSFQTHFIPLTLEGNQVALCDDSSQTAIWDWSTSEYATLDEDLRETDSEEPPALQSMWTHNVASQVLFTLDSVLVVRARSLCLFPCPKLAESNDPVATSAGPLARHSFGWLDGVTVSPQTSTRGNTTSYNILLRAESDDPWQPPDAHTLCVYTLDVNPDYLVSGSTDSTPSLDSVEGAATPPPLLPYIFPPRYQTKIPTSRGALRCPSLRLGSCGTAVWVKPGESVGSATGLVQMPCHQDPFFNNGYTDDDYAVPMPISFARPFKGRGKECLMAAVLPSSSLYHHSKASTANQTSPVMLMSNQDLQDWTCLDYDEATGRIALGKGDGHTLLLSL</sequence>
<name>A8P1R0_COPC7</name>
<dbReference type="HOGENOM" id="CLU_027585_0_0_1"/>
<gene>
    <name evidence="3" type="ORF">CC1G_05637</name>
</gene>
<dbReference type="PROSITE" id="PS50181">
    <property type="entry name" value="FBOX"/>
    <property type="match status" value="1"/>
</dbReference>
<dbReference type="Proteomes" id="UP000001861">
    <property type="component" value="Unassembled WGS sequence"/>
</dbReference>
<dbReference type="EMBL" id="AACS02000013">
    <property type="protein sequence ID" value="EAU83733.2"/>
    <property type="molecule type" value="Genomic_DNA"/>
</dbReference>
<reference evidence="3 4" key="1">
    <citation type="journal article" date="2010" name="Proc. Natl. Acad. Sci. U.S.A.">
        <title>Insights into evolution of multicellular fungi from the assembled chromosomes of the mushroom Coprinopsis cinerea (Coprinus cinereus).</title>
        <authorList>
            <person name="Stajich J.E."/>
            <person name="Wilke S.K."/>
            <person name="Ahren D."/>
            <person name="Au C.H."/>
            <person name="Birren B.W."/>
            <person name="Borodovsky M."/>
            <person name="Burns C."/>
            <person name="Canback B."/>
            <person name="Casselton L.A."/>
            <person name="Cheng C.K."/>
            <person name="Deng J."/>
            <person name="Dietrich F.S."/>
            <person name="Fargo D.C."/>
            <person name="Farman M.L."/>
            <person name="Gathman A.C."/>
            <person name="Goldberg J."/>
            <person name="Guigo R."/>
            <person name="Hoegger P.J."/>
            <person name="Hooker J.B."/>
            <person name="Huggins A."/>
            <person name="James T.Y."/>
            <person name="Kamada T."/>
            <person name="Kilaru S."/>
            <person name="Kodira C."/>
            <person name="Kues U."/>
            <person name="Kupfer D."/>
            <person name="Kwan H.S."/>
            <person name="Lomsadze A."/>
            <person name="Li W."/>
            <person name="Lilly W.W."/>
            <person name="Ma L.J."/>
            <person name="Mackey A.J."/>
            <person name="Manning G."/>
            <person name="Martin F."/>
            <person name="Muraguchi H."/>
            <person name="Natvig D.O."/>
            <person name="Palmerini H."/>
            <person name="Ramesh M.A."/>
            <person name="Rehmeyer C.J."/>
            <person name="Roe B.A."/>
            <person name="Shenoy N."/>
            <person name="Stanke M."/>
            <person name="Ter-Hovhannisyan V."/>
            <person name="Tunlid A."/>
            <person name="Velagapudi R."/>
            <person name="Vision T.J."/>
            <person name="Zeng Q."/>
            <person name="Zolan M.E."/>
            <person name="Pukkila P.J."/>
        </authorList>
    </citation>
    <scope>NUCLEOTIDE SEQUENCE [LARGE SCALE GENOMIC DNA]</scope>
    <source>
        <strain evidence="4">Okayama-7 / 130 / ATCC MYA-4618 / FGSC 9003</strain>
    </source>
</reference>
<dbReference type="InterPro" id="IPR001810">
    <property type="entry name" value="F-box_dom"/>
</dbReference>
<keyword evidence="1" id="KW-0732">Signal</keyword>
<organism evidence="3 4">
    <name type="scientific">Coprinopsis cinerea (strain Okayama-7 / 130 / ATCC MYA-4618 / FGSC 9003)</name>
    <name type="common">Inky cap fungus</name>
    <name type="synonym">Hormographiella aspergillata</name>
    <dbReference type="NCBI Taxonomy" id="240176"/>
    <lineage>
        <taxon>Eukaryota</taxon>
        <taxon>Fungi</taxon>
        <taxon>Dikarya</taxon>
        <taxon>Basidiomycota</taxon>
        <taxon>Agaricomycotina</taxon>
        <taxon>Agaricomycetes</taxon>
        <taxon>Agaricomycetidae</taxon>
        <taxon>Agaricales</taxon>
        <taxon>Agaricineae</taxon>
        <taxon>Psathyrellaceae</taxon>
        <taxon>Coprinopsis</taxon>
    </lineage>
</organism>
<dbReference type="AlphaFoldDB" id="A8P1R0"/>
<comment type="caution">
    <text evidence="3">The sequence shown here is derived from an EMBL/GenBank/DDBJ whole genome shotgun (WGS) entry which is preliminary data.</text>
</comment>
<feature type="signal peptide" evidence="1">
    <location>
        <begin position="1"/>
        <end position="25"/>
    </location>
</feature>
<keyword evidence="4" id="KW-1185">Reference proteome</keyword>
<proteinExistence type="predicted"/>
<dbReference type="SUPFAM" id="SSF81383">
    <property type="entry name" value="F-box domain"/>
    <property type="match status" value="1"/>
</dbReference>
<dbReference type="InterPro" id="IPR036047">
    <property type="entry name" value="F-box-like_dom_sf"/>
</dbReference>
<dbReference type="VEuPathDB" id="FungiDB:CC1G_05637"/>
<dbReference type="GeneID" id="6014725"/>
<evidence type="ECO:0000259" key="2">
    <source>
        <dbReference type="PROSITE" id="PS50181"/>
    </source>
</evidence>
<evidence type="ECO:0000313" key="4">
    <source>
        <dbReference type="Proteomes" id="UP000001861"/>
    </source>
</evidence>
<dbReference type="InParanoid" id="A8P1R0"/>
<dbReference type="eggNOG" id="ENOG502SMAB">
    <property type="taxonomic scope" value="Eukaryota"/>
</dbReference>